<accession>A0ACC0I2Y0</accession>
<dbReference type="Proteomes" id="UP001060215">
    <property type="component" value="Chromosome 2"/>
</dbReference>
<name>A0ACC0I2Y0_9ERIC</name>
<reference evidence="1 2" key="1">
    <citation type="journal article" date="2022" name="Plant J.">
        <title>Chromosome-level genome of Camellia lanceoleosa provides a valuable resource for understanding genome evolution and self-incompatibility.</title>
        <authorList>
            <person name="Gong W."/>
            <person name="Xiao S."/>
            <person name="Wang L."/>
            <person name="Liao Z."/>
            <person name="Chang Y."/>
            <person name="Mo W."/>
            <person name="Hu G."/>
            <person name="Li W."/>
            <person name="Zhao G."/>
            <person name="Zhu H."/>
            <person name="Hu X."/>
            <person name="Ji K."/>
            <person name="Xiang X."/>
            <person name="Song Q."/>
            <person name="Yuan D."/>
            <person name="Jin S."/>
            <person name="Zhang L."/>
        </authorList>
    </citation>
    <scope>NUCLEOTIDE SEQUENCE [LARGE SCALE GENOMIC DNA]</scope>
    <source>
        <strain evidence="1">SQ_2022a</strain>
    </source>
</reference>
<gene>
    <name evidence="1" type="ORF">LOK49_LG04G00672</name>
</gene>
<comment type="caution">
    <text evidence="1">The sequence shown here is derived from an EMBL/GenBank/DDBJ whole genome shotgun (WGS) entry which is preliminary data.</text>
</comment>
<proteinExistence type="predicted"/>
<protein>
    <submittedName>
        <fullName evidence="1">Uncharacterized protein</fullName>
    </submittedName>
</protein>
<sequence>MASSSTQNTNLTLKPMLDLGQIQEQKKLMILGQRLVSMREGFKGWRRCSRQ</sequence>
<evidence type="ECO:0000313" key="1">
    <source>
        <dbReference type="EMBL" id="KAI8019729.1"/>
    </source>
</evidence>
<evidence type="ECO:0000313" key="2">
    <source>
        <dbReference type="Proteomes" id="UP001060215"/>
    </source>
</evidence>
<organism evidence="1 2">
    <name type="scientific">Camellia lanceoleosa</name>
    <dbReference type="NCBI Taxonomy" id="1840588"/>
    <lineage>
        <taxon>Eukaryota</taxon>
        <taxon>Viridiplantae</taxon>
        <taxon>Streptophyta</taxon>
        <taxon>Embryophyta</taxon>
        <taxon>Tracheophyta</taxon>
        <taxon>Spermatophyta</taxon>
        <taxon>Magnoliopsida</taxon>
        <taxon>eudicotyledons</taxon>
        <taxon>Gunneridae</taxon>
        <taxon>Pentapetalae</taxon>
        <taxon>asterids</taxon>
        <taxon>Ericales</taxon>
        <taxon>Theaceae</taxon>
        <taxon>Camellia</taxon>
    </lineage>
</organism>
<keyword evidence="2" id="KW-1185">Reference proteome</keyword>
<dbReference type="EMBL" id="CM045759">
    <property type="protein sequence ID" value="KAI8019729.1"/>
    <property type="molecule type" value="Genomic_DNA"/>
</dbReference>